<evidence type="ECO:0000313" key="1">
    <source>
        <dbReference type="EMBL" id="KAI4312137.1"/>
    </source>
</evidence>
<protein>
    <submittedName>
        <fullName evidence="1">Uncharacterized protein</fullName>
    </submittedName>
</protein>
<dbReference type="Proteomes" id="UP001057402">
    <property type="component" value="Chromosome 11"/>
</dbReference>
<evidence type="ECO:0000313" key="2">
    <source>
        <dbReference type="Proteomes" id="UP001057402"/>
    </source>
</evidence>
<sequence length="124" mass="13707">MTFSSATGGSILGCIWLGLRPFLDSESMVPGDRLFERIDSAILECRLGMATLSPQYCDSYYCLHELALMMESKKKVIPIFCDVKPAGLRVSDSVVCSSEEKQRFTAALEEARNIVGITFDLANE</sequence>
<name>A0ACB9LKP0_9MYRT</name>
<reference evidence="2" key="1">
    <citation type="journal article" date="2023" name="Front. Plant Sci.">
        <title>Chromosomal-level genome assembly of Melastoma candidum provides insights into trichome evolution.</title>
        <authorList>
            <person name="Zhong Y."/>
            <person name="Wu W."/>
            <person name="Sun C."/>
            <person name="Zou P."/>
            <person name="Liu Y."/>
            <person name="Dai S."/>
            <person name="Zhou R."/>
        </authorList>
    </citation>
    <scope>NUCLEOTIDE SEQUENCE [LARGE SCALE GENOMIC DNA]</scope>
</reference>
<comment type="caution">
    <text evidence="1">The sequence shown here is derived from an EMBL/GenBank/DDBJ whole genome shotgun (WGS) entry which is preliminary data.</text>
</comment>
<organism evidence="1 2">
    <name type="scientific">Melastoma candidum</name>
    <dbReference type="NCBI Taxonomy" id="119954"/>
    <lineage>
        <taxon>Eukaryota</taxon>
        <taxon>Viridiplantae</taxon>
        <taxon>Streptophyta</taxon>
        <taxon>Embryophyta</taxon>
        <taxon>Tracheophyta</taxon>
        <taxon>Spermatophyta</taxon>
        <taxon>Magnoliopsida</taxon>
        <taxon>eudicotyledons</taxon>
        <taxon>Gunneridae</taxon>
        <taxon>Pentapetalae</taxon>
        <taxon>rosids</taxon>
        <taxon>malvids</taxon>
        <taxon>Myrtales</taxon>
        <taxon>Melastomataceae</taxon>
        <taxon>Melastomatoideae</taxon>
        <taxon>Melastomateae</taxon>
        <taxon>Melastoma</taxon>
    </lineage>
</organism>
<accession>A0ACB9LKP0</accession>
<gene>
    <name evidence="1" type="ORF">MLD38_036983</name>
</gene>
<proteinExistence type="predicted"/>
<keyword evidence="2" id="KW-1185">Reference proteome</keyword>
<dbReference type="EMBL" id="CM042890">
    <property type="protein sequence ID" value="KAI4312137.1"/>
    <property type="molecule type" value="Genomic_DNA"/>
</dbReference>